<organism evidence="2">
    <name type="scientific">freshwater metagenome</name>
    <dbReference type="NCBI Taxonomy" id="449393"/>
    <lineage>
        <taxon>unclassified sequences</taxon>
        <taxon>metagenomes</taxon>
        <taxon>ecological metagenomes</taxon>
    </lineage>
</organism>
<gene>
    <name evidence="2" type="ORF">UFOPK3957_01643</name>
</gene>
<accession>A0A6J7PAS6</accession>
<feature type="compositionally biased region" description="Low complexity" evidence="1">
    <location>
        <begin position="103"/>
        <end position="117"/>
    </location>
</feature>
<feature type="region of interest" description="Disordered" evidence="1">
    <location>
        <begin position="100"/>
        <end position="120"/>
    </location>
</feature>
<dbReference type="AlphaFoldDB" id="A0A6J7PAS6"/>
<dbReference type="EMBL" id="CAFBOM010000322">
    <property type="protein sequence ID" value="CAB5002158.1"/>
    <property type="molecule type" value="Genomic_DNA"/>
</dbReference>
<sequence>MSIASADVSSPIGRQFSTAVIVARSMTSSMLGVSRLMIPSTALPAENRSGKTATAVVGGGGSGRSRRRAIVTMPSVPSLPTMRPARSYPATPFTVRRPSRVMRPSASTTSRPSTASRVTPYFTQHSPPAFVLTLPPIEQKSLLAGSGAYQSPLPATWSRRSVLKMPGWVST</sequence>
<evidence type="ECO:0000256" key="1">
    <source>
        <dbReference type="SAM" id="MobiDB-lite"/>
    </source>
</evidence>
<proteinExistence type="predicted"/>
<protein>
    <submittedName>
        <fullName evidence="2">Unannotated protein</fullName>
    </submittedName>
</protein>
<name>A0A6J7PAS6_9ZZZZ</name>
<reference evidence="2" key="1">
    <citation type="submission" date="2020-05" db="EMBL/GenBank/DDBJ databases">
        <authorList>
            <person name="Chiriac C."/>
            <person name="Salcher M."/>
            <person name="Ghai R."/>
            <person name="Kavagutti S V."/>
        </authorList>
    </citation>
    <scope>NUCLEOTIDE SEQUENCE</scope>
</reference>
<evidence type="ECO:0000313" key="2">
    <source>
        <dbReference type="EMBL" id="CAB5002158.1"/>
    </source>
</evidence>